<evidence type="ECO:0000313" key="2">
    <source>
        <dbReference type="EMBL" id="EGG01874.1"/>
    </source>
</evidence>
<dbReference type="CDD" id="cd06257">
    <property type="entry name" value="DnaJ"/>
    <property type="match status" value="1"/>
</dbReference>
<dbReference type="SMART" id="SM00271">
    <property type="entry name" value="DnaJ"/>
    <property type="match status" value="1"/>
</dbReference>
<name>F4S0F7_MELLP</name>
<dbReference type="SUPFAM" id="SSF48452">
    <property type="entry name" value="TPR-like"/>
    <property type="match status" value="1"/>
</dbReference>
<dbReference type="OrthoDB" id="10250354at2759"/>
<protein>
    <recommendedName>
        <fullName evidence="1">J domain-containing protein</fullName>
    </recommendedName>
</protein>
<gene>
    <name evidence="2" type="ORF">MELLADRAFT_110631</name>
</gene>
<dbReference type="PROSITE" id="PS50076">
    <property type="entry name" value="DNAJ_2"/>
    <property type="match status" value="1"/>
</dbReference>
<dbReference type="AlphaFoldDB" id="F4S0F7"/>
<dbReference type="Pfam" id="PF00226">
    <property type="entry name" value="DnaJ"/>
    <property type="match status" value="1"/>
</dbReference>
<dbReference type="STRING" id="747676.F4S0F7"/>
<dbReference type="PANTHER" id="PTHR44825:SF1">
    <property type="entry name" value="DNAJ HOMOLOG SUBFAMILY C MEMBER 4"/>
    <property type="match status" value="1"/>
</dbReference>
<organism evidence="3">
    <name type="scientific">Melampsora larici-populina (strain 98AG31 / pathotype 3-4-7)</name>
    <name type="common">Poplar leaf rust fungus</name>
    <dbReference type="NCBI Taxonomy" id="747676"/>
    <lineage>
        <taxon>Eukaryota</taxon>
        <taxon>Fungi</taxon>
        <taxon>Dikarya</taxon>
        <taxon>Basidiomycota</taxon>
        <taxon>Pucciniomycotina</taxon>
        <taxon>Pucciniomycetes</taxon>
        <taxon>Pucciniales</taxon>
        <taxon>Melampsoraceae</taxon>
        <taxon>Melampsora</taxon>
    </lineage>
</organism>
<dbReference type="PANTHER" id="PTHR44825">
    <property type="match status" value="1"/>
</dbReference>
<dbReference type="Gene3D" id="1.10.287.110">
    <property type="entry name" value="DnaJ domain"/>
    <property type="match status" value="1"/>
</dbReference>
<dbReference type="InParanoid" id="F4S0F7"/>
<dbReference type="RefSeq" id="XP_007414974.1">
    <property type="nucleotide sequence ID" value="XM_007414912.1"/>
</dbReference>
<sequence length="389" mass="44293">MINVPNIKNLANSKLAASEFLSIAQIISSECLSSGALHCTQLDLQLSLEEGQVIGTQKDLMFIPRVAGYAQQVCVQSAAYLTTQVSRWLTQALVTSSLSVFSDNTMPETQAQRPTRRKLVYEDDSEVYGQTAEVSKERCFNSDKASRQYHIQLRIRNLESGRSPQSSQCEEASQAFDMREYTLAARIYQEILSYCEVDSSAKNGFQDSVVVQICLNLTECYLRLQSPKEAESVLFQLWHPEGKYTIGATHPLCLETARLYSRLQKQLKGAIEKNGEETYNQEEEQLVKELELFYMYGYQYFKTGFPEKAGGIYRHGLQYLKESGERLGLHHAATTQDIQKAYLRLTRFFHPDKGGDTGVMQQLLEAYQTLSHEAKRSKYDYLSKCNCMR</sequence>
<dbReference type="Gene3D" id="1.25.40.10">
    <property type="entry name" value="Tetratricopeptide repeat domain"/>
    <property type="match status" value="1"/>
</dbReference>
<dbReference type="InterPro" id="IPR036869">
    <property type="entry name" value="J_dom_sf"/>
</dbReference>
<dbReference type="HOGENOM" id="CLU_709951_0_0_1"/>
<dbReference type="VEuPathDB" id="FungiDB:MELLADRAFT_110631"/>
<feature type="domain" description="J" evidence="1">
    <location>
        <begin position="322"/>
        <end position="383"/>
    </location>
</feature>
<dbReference type="InterPro" id="IPR052763">
    <property type="entry name" value="DnaJ_C4"/>
</dbReference>
<accession>F4S0F7</accession>
<dbReference type="EMBL" id="GL883135">
    <property type="protein sequence ID" value="EGG01874.1"/>
    <property type="molecule type" value="Genomic_DNA"/>
</dbReference>
<dbReference type="SUPFAM" id="SSF46565">
    <property type="entry name" value="Chaperone J-domain"/>
    <property type="match status" value="1"/>
</dbReference>
<dbReference type="KEGG" id="mlr:MELLADRAFT_110631"/>
<evidence type="ECO:0000259" key="1">
    <source>
        <dbReference type="PROSITE" id="PS50076"/>
    </source>
</evidence>
<keyword evidence="3" id="KW-1185">Reference proteome</keyword>
<dbReference type="GeneID" id="18924140"/>
<dbReference type="Proteomes" id="UP000001072">
    <property type="component" value="Unassembled WGS sequence"/>
</dbReference>
<proteinExistence type="predicted"/>
<reference evidence="3" key="1">
    <citation type="journal article" date="2011" name="Proc. Natl. Acad. Sci. U.S.A.">
        <title>Obligate biotrophy features unraveled by the genomic analysis of rust fungi.</title>
        <authorList>
            <person name="Duplessis S."/>
            <person name="Cuomo C.A."/>
            <person name="Lin Y.-C."/>
            <person name="Aerts A."/>
            <person name="Tisserant E."/>
            <person name="Veneault-Fourrey C."/>
            <person name="Joly D.L."/>
            <person name="Hacquard S."/>
            <person name="Amselem J."/>
            <person name="Cantarel B.L."/>
            <person name="Chiu R."/>
            <person name="Coutinho P.M."/>
            <person name="Feau N."/>
            <person name="Field M."/>
            <person name="Frey P."/>
            <person name="Gelhaye E."/>
            <person name="Goldberg J."/>
            <person name="Grabherr M.G."/>
            <person name="Kodira C.D."/>
            <person name="Kohler A."/>
            <person name="Kuees U."/>
            <person name="Lindquist E.A."/>
            <person name="Lucas S.M."/>
            <person name="Mago R."/>
            <person name="Mauceli E."/>
            <person name="Morin E."/>
            <person name="Murat C."/>
            <person name="Pangilinan J.L."/>
            <person name="Park R."/>
            <person name="Pearson M."/>
            <person name="Quesneville H."/>
            <person name="Rouhier N."/>
            <person name="Sakthikumar S."/>
            <person name="Salamov A.A."/>
            <person name="Schmutz J."/>
            <person name="Selles B."/>
            <person name="Shapiro H."/>
            <person name="Tanguay P."/>
            <person name="Tuskan G.A."/>
            <person name="Henrissat B."/>
            <person name="Van de Peer Y."/>
            <person name="Rouze P."/>
            <person name="Ellis J.G."/>
            <person name="Dodds P.N."/>
            <person name="Schein J.E."/>
            <person name="Zhong S."/>
            <person name="Hamelin R.C."/>
            <person name="Grigoriev I.V."/>
            <person name="Szabo L.J."/>
            <person name="Martin F."/>
        </authorList>
    </citation>
    <scope>NUCLEOTIDE SEQUENCE [LARGE SCALE GENOMIC DNA]</scope>
    <source>
        <strain evidence="3">98AG31 / pathotype 3-4-7</strain>
    </source>
</reference>
<dbReference type="InterPro" id="IPR011990">
    <property type="entry name" value="TPR-like_helical_dom_sf"/>
</dbReference>
<evidence type="ECO:0000313" key="3">
    <source>
        <dbReference type="Proteomes" id="UP000001072"/>
    </source>
</evidence>
<dbReference type="InterPro" id="IPR001623">
    <property type="entry name" value="DnaJ_domain"/>
</dbReference>